<feature type="region of interest" description="Disordered" evidence="1">
    <location>
        <begin position="59"/>
        <end position="82"/>
    </location>
</feature>
<gene>
    <name evidence="2" type="ORF">DSL72_003248</name>
</gene>
<dbReference type="Proteomes" id="UP000672032">
    <property type="component" value="Chromosome 1"/>
</dbReference>
<keyword evidence="3" id="KW-1185">Reference proteome</keyword>
<proteinExistence type="predicted"/>
<evidence type="ECO:0000256" key="1">
    <source>
        <dbReference type="SAM" id="MobiDB-lite"/>
    </source>
</evidence>
<dbReference type="OrthoDB" id="10619325at2759"/>
<accession>A0A8A3P0P0</accession>
<protein>
    <submittedName>
        <fullName evidence="2">Uncharacterized protein</fullName>
    </submittedName>
</protein>
<evidence type="ECO:0000313" key="2">
    <source>
        <dbReference type="EMBL" id="QSZ28746.1"/>
    </source>
</evidence>
<evidence type="ECO:0000313" key="3">
    <source>
        <dbReference type="Proteomes" id="UP000672032"/>
    </source>
</evidence>
<sequence>MTRDSDDQSLPLLSMHQKEKSACFSHSSGSTIVSLVILNEKLNFALNYLKHHAQRMASKCKKLRKPEAKNKSRPGFGHARAGKRKIVDRMKGMIFGTEMETDGDYEDLEIMDANAQSGMETDGNYGGLKIMDANAQSEMVDKMELSEIQSDIAELEDMMNIIMEDKLVRIIKTDTLPVDEEDIEEFEEIAEDMVQKWEEREAETSEK</sequence>
<organism evidence="2 3">
    <name type="scientific">Monilinia vaccinii-corymbosi</name>
    <dbReference type="NCBI Taxonomy" id="61207"/>
    <lineage>
        <taxon>Eukaryota</taxon>
        <taxon>Fungi</taxon>
        <taxon>Dikarya</taxon>
        <taxon>Ascomycota</taxon>
        <taxon>Pezizomycotina</taxon>
        <taxon>Leotiomycetes</taxon>
        <taxon>Helotiales</taxon>
        <taxon>Sclerotiniaceae</taxon>
        <taxon>Monilinia</taxon>
    </lineage>
</organism>
<dbReference type="AlphaFoldDB" id="A0A8A3P0P0"/>
<name>A0A8A3P0P0_9HELO</name>
<reference evidence="2" key="1">
    <citation type="submission" date="2020-10" db="EMBL/GenBank/DDBJ databases">
        <title>Genome Sequence of Monilinia vaccinii-corymbosi Sheds Light on Mummy Berry Disease Infection of Blueberry and Mating Type.</title>
        <authorList>
            <person name="Yow A.G."/>
            <person name="Zhang Y."/>
            <person name="Bansal K."/>
            <person name="Eacker S.M."/>
            <person name="Sullivan S."/>
            <person name="Liachko I."/>
            <person name="Cubeta M.A."/>
            <person name="Rollins J.A."/>
            <person name="Ashrafi H."/>
        </authorList>
    </citation>
    <scope>NUCLEOTIDE SEQUENCE</scope>
    <source>
        <strain evidence="2">RL-1</strain>
    </source>
</reference>
<dbReference type="EMBL" id="CP063405">
    <property type="protein sequence ID" value="QSZ28746.1"/>
    <property type="molecule type" value="Genomic_DNA"/>
</dbReference>